<dbReference type="GeneID" id="36590051"/>
<dbReference type="RefSeq" id="XP_024727315.1">
    <property type="nucleotide sequence ID" value="XM_024881974.1"/>
</dbReference>
<dbReference type="AlphaFoldDB" id="A0A2J6SI19"/>
<proteinExistence type="predicted"/>
<reference evidence="2 3" key="1">
    <citation type="submission" date="2016-04" db="EMBL/GenBank/DDBJ databases">
        <title>A degradative enzymes factory behind the ericoid mycorrhizal symbiosis.</title>
        <authorList>
            <consortium name="DOE Joint Genome Institute"/>
            <person name="Martino E."/>
            <person name="Morin E."/>
            <person name="Grelet G."/>
            <person name="Kuo A."/>
            <person name="Kohler A."/>
            <person name="Daghino S."/>
            <person name="Barry K."/>
            <person name="Choi C."/>
            <person name="Cichocki N."/>
            <person name="Clum A."/>
            <person name="Copeland A."/>
            <person name="Hainaut M."/>
            <person name="Haridas S."/>
            <person name="Labutti K."/>
            <person name="Lindquist E."/>
            <person name="Lipzen A."/>
            <person name="Khouja H.-R."/>
            <person name="Murat C."/>
            <person name="Ohm R."/>
            <person name="Olson A."/>
            <person name="Spatafora J."/>
            <person name="Veneault-Fourrey C."/>
            <person name="Henrissat B."/>
            <person name="Grigoriev I."/>
            <person name="Martin F."/>
            <person name="Perotto S."/>
        </authorList>
    </citation>
    <scope>NUCLEOTIDE SEQUENCE [LARGE SCALE GENOMIC DNA]</scope>
    <source>
        <strain evidence="2 3">E</strain>
    </source>
</reference>
<dbReference type="Proteomes" id="UP000235371">
    <property type="component" value="Unassembled WGS sequence"/>
</dbReference>
<evidence type="ECO:0000256" key="1">
    <source>
        <dbReference type="SAM" id="Phobius"/>
    </source>
</evidence>
<keyword evidence="3" id="KW-1185">Reference proteome</keyword>
<keyword evidence="1" id="KW-1133">Transmembrane helix</keyword>
<sequence>MGRGAEILVWWFGCFGANLIFGLNGGLDQDLEGSLSDGLRLDSECARDCKCRERLGCGVRWDAMMSLRRDTCFCL</sequence>
<name>A0A2J6SI19_9HELO</name>
<keyword evidence="1" id="KW-0812">Transmembrane</keyword>
<dbReference type="EMBL" id="KZ613913">
    <property type="protein sequence ID" value="PMD50411.1"/>
    <property type="molecule type" value="Genomic_DNA"/>
</dbReference>
<organism evidence="2 3">
    <name type="scientific">Hyaloscypha bicolor E</name>
    <dbReference type="NCBI Taxonomy" id="1095630"/>
    <lineage>
        <taxon>Eukaryota</taxon>
        <taxon>Fungi</taxon>
        <taxon>Dikarya</taxon>
        <taxon>Ascomycota</taxon>
        <taxon>Pezizomycotina</taxon>
        <taxon>Leotiomycetes</taxon>
        <taxon>Helotiales</taxon>
        <taxon>Hyaloscyphaceae</taxon>
        <taxon>Hyaloscypha</taxon>
        <taxon>Hyaloscypha bicolor</taxon>
    </lineage>
</organism>
<accession>A0A2J6SI19</accession>
<dbReference type="InParanoid" id="A0A2J6SI19"/>
<protein>
    <submittedName>
        <fullName evidence="2">Uncharacterized protein</fullName>
    </submittedName>
</protein>
<evidence type="ECO:0000313" key="3">
    <source>
        <dbReference type="Proteomes" id="UP000235371"/>
    </source>
</evidence>
<keyword evidence="1" id="KW-0472">Membrane</keyword>
<gene>
    <name evidence="2" type="ORF">K444DRAFT_621793</name>
</gene>
<feature type="transmembrane region" description="Helical" evidence="1">
    <location>
        <begin position="7"/>
        <end position="27"/>
    </location>
</feature>
<evidence type="ECO:0000313" key="2">
    <source>
        <dbReference type="EMBL" id="PMD50411.1"/>
    </source>
</evidence>